<evidence type="ECO:0000313" key="9">
    <source>
        <dbReference type="Proteomes" id="UP000192840"/>
    </source>
</evidence>
<gene>
    <name evidence="8" type="ORF">SAMN05660733_07958</name>
</gene>
<evidence type="ECO:0000259" key="7">
    <source>
        <dbReference type="PROSITE" id="PS51900"/>
    </source>
</evidence>
<sequence length="319" mass="36260">MSLLDLNQLSNGLSKTWTGYLRDWDRTLRSASHSETTRYNYLLAAAQLARYLAEYSPDPDADDAADDPCEVTRAHIEFFQAWMIETRSGATALNKHKGLQQFFKWLMLDEEDIDRSPMERVKQPKPQKKLIAVIRDDDTKKVLGTCKGKDFVQLRDEAIIRLYYNTGARLSEVGNLSLEDLNQDTDSAHYHGKGNKDRRVRYGPKTARAISRYLRARAKHKGAELPDLWLADRGGKPLKPNGIKIMIKRRGLSAGLSGVHAHRWRHNFAHEWKRAGGDTGDLMLLLGWTSEDMPRHYGASAAAERAEEMQLRMGIGENV</sequence>
<dbReference type="STRING" id="40571.SAMN05660733_07958"/>
<accession>A0A1W2FSR9</accession>
<proteinExistence type="inferred from homology"/>
<dbReference type="CDD" id="cd00397">
    <property type="entry name" value="DNA_BRE_C"/>
    <property type="match status" value="1"/>
</dbReference>
<dbReference type="Gene3D" id="1.10.443.10">
    <property type="entry name" value="Intergrase catalytic core"/>
    <property type="match status" value="1"/>
</dbReference>
<feature type="domain" description="Core-binding (CB)" evidence="7">
    <location>
        <begin position="15"/>
        <end position="107"/>
    </location>
</feature>
<keyword evidence="9" id="KW-1185">Reference proteome</keyword>
<name>A0A1W2FSR9_9PSEU</name>
<evidence type="ECO:0000256" key="4">
    <source>
        <dbReference type="ARBA" id="ARBA00023172"/>
    </source>
</evidence>
<evidence type="ECO:0000256" key="5">
    <source>
        <dbReference type="PROSITE-ProRule" id="PRU01248"/>
    </source>
</evidence>
<evidence type="ECO:0000256" key="3">
    <source>
        <dbReference type="ARBA" id="ARBA00023125"/>
    </source>
</evidence>
<feature type="domain" description="Tyr recombinase" evidence="6">
    <location>
        <begin position="129"/>
        <end position="310"/>
    </location>
</feature>
<dbReference type="OrthoDB" id="3183879at2"/>
<dbReference type="InterPro" id="IPR002104">
    <property type="entry name" value="Integrase_catalytic"/>
</dbReference>
<protein>
    <submittedName>
        <fullName evidence="8">Site-specific recombinase XerD</fullName>
    </submittedName>
</protein>
<dbReference type="PANTHER" id="PTHR30349">
    <property type="entry name" value="PHAGE INTEGRASE-RELATED"/>
    <property type="match status" value="1"/>
</dbReference>
<keyword evidence="4" id="KW-0233">DNA recombination</keyword>
<dbReference type="InterPro" id="IPR010998">
    <property type="entry name" value="Integrase_recombinase_N"/>
</dbReference>
<dbReference type="RefSeq" id="WP_030480038.1">
    <property type="nucleotide sequence ID" value="NZ_FWYC01000023.1"/>
</dbReference>
<dbReference type="InterPro" id="IPR050090">
    <property type="entry name" value="Tyrosine_recombinase_XerCD"/>
</dbReference>
<comment type="similarity">
    <text evidence="1">Belongs to the 'phage' integrase family.</text>
</comment>
<dbReference type="Pfam" id="PF13495">
    <property type="entry name" value="Phage_int_SAM_4"/>
    <property type="match status" value="1"/>
</dbReference>
<keyword evidence="2" id="KW-0229">DNA integration</keyword>
<evidence type="ECO:0000256" key="1">
    <source>
        <dbReference type="ARBA" id="ARBA00008857"/>
    </source>
</evidence>
<evidence type="ECO:0000313" key="8">
    <source>
        <dbReference type="EMBL" id="SMD24950.1"/>
    </source>
</evidence>
<dbReference type="EMBL" id="FWYC01000023">
    <property type="protein sequence ID" value="SMD24950.1"/>
    <property type="molecule type" value="Genomic_DNA"/>
</dbReference>
<evidence type="ECO:0000256" key="2">
    <source>
        <dbReference type="ARBA" id="ARBA00022908"/>
    </source>
</evidence>
<dbReference type="Pfam" id="PF00589">
    <property type="entry name" value="Phage_integrase"/>
    <property type="match status" value="1"/>
</dbReference>
<dbReference type="PROSITE" id="PS51900">
    <property type="entry name" value="CB"/>
    <property type="match status" value="1"/>
</dbReference>
<dbReference type="eggNOG" id="COG4974">
    <property type="taxonomic scope" value="Bacteria"/>
</dbReference>
<dbReference type="InterPro" id="IPR011010">
    <property type="entry name" value="DNA_brk_join_enz"/>
</dbReference>
<dbReference type="GO" id="GO:0006310">
    <property type="term" value="P:DNA recombination"/>
    <property type="evidence" value="ECO:0007669"/>
    <property type="project" value="UniProtKB-KW"/>
</dbReference>
<dbReference type="Gene3D" id="1.10.150.130">
    <property type="match status" value="1"/>
</dbReference>
<organism evidence="8 9">
    <name type="scientific">Lentzea albidocapillata</name>
    <dbReference type="NCBI Taxonomy" id="40571"/>
    <lineage>
        <taxon>Bacteria</taxon>
        <taxon>Bacillati</taxon>
        <taxon>Actinomycetota</taxon>
        <taxon>Actinomycetes</taxon>
        <taxon>Pseudonocardiales</taxon>
        <taxon>Pseudonocardiaceae</taxon>
        <taxon>Lentzea</taxon>
    </lineage>
</organism>
<evidence type="ECO:0000259" key="6">
    <source>
        <dbReference type="PROSITE" id="PS51898"/>
    </source>
</evidence>
<reference evidence="9" key="1">
    <citation type="submission" date="2017-04" db="EMBL/GenBank/DDBJ databases">
        <authorList>
            <person name="Varghese N."/>
            <person name="Submissions S."/>
        </authorList>
    </citation>
    <scope>NUCLEOTIDE SEQUENCE [LARGE SCALE GENOMIC DNA]</scope>
    <source>
        <strain evidence="9">DSM 44073</strain>
    </source>
</reference>
<dbReference type="Proteomes" id="UP000192840">
    <property type="component" value="Unassembled WGS sequence"/>
</dbReference>
<dbReference type="SUPFAM" id="SSF56349">
    <property type="entry name" value="DNA breaking-rejoining enzymes"/>
    <property type="match status" value="1"/>
</dbReference>
<dbReference type="InterPro" id="IPR044068">
    <property type="entry name" value="CB"/>
</dbReference>
<dbReference type="InterPro" id="IPR013762">
    <property type="entry name" value="Integrase-like_cat_sf"/>
</dbReference>
<keyword evidence="3 5" id="KW-0238">DNA-binding</keyword>
<dbReference type="PANTHER" id="PTHR30349:SF41">
    <property type="entry name" value="INTEGRASE_RECOMBINASE PROTEIN MJ0367-RELATED"/>
    <property type="match status" value="1"/>
</dbReference>
<dbReference type="GO" id="GO:0003677">
    <property type="term" value="F:DNA binding"/>
    <property type="evidence" value="ECO:0007669"/>
    <property type="project" value="UniProtKB-UniRule"/>
</dbReference>
<dbReference type="GO" id="GO:0015074">
    <property type="term" value="P:DNA integration"/>
    <property type="evidence" value="ECO:0007669"/>
    <property type="project" value="UniProtKB-KW"/>
</dbReference>
<dbReference type="InterPro" id="IPR004107">
    <property type="entry name" value="Integrase_SAM-like_N"/>
</dbReference>
<dbReference type="PROSITE" id="PS51898">
    <property type="entry name" value="TYR_RECOMBINASE"/>
    <property type="match status" value="1"/>
</dbReference>
<dbReference type="AlphaFoldDB" id="A0A1W2FSR9"/>